<proteinExistence type="predicted"/>
<accession>A0A1Z3N8Q7</accession>
<sequence>MPGLLIFLLILFPFHSFADHLDLLIYRAPAPLNWQSPGRLVRSMTKNLSAQVDGKDYPHPISHVNIRLQCGWEKPVYRGMTSIKSNGAYLWDFLMKGVSLDTMLINQTGRSYTEQEILTWLKPLTEKGYVRQFRLILNSDQCTRLRRYVDLYQSTGLINIYGGLRSDPLLGQGAGCSAFAASFLRVLDLDSTKLRQAWQRTLRIPLELLSVKHERARISFLGYLRGKDRPWASPQEPHILLKFWDPEKMFHWVGGSYREWDVRDHNSPSKPLLPWSREVFENTVQYHFTNRRRLLTKEEVLNTSSKTCRNFQKCP</sequence>
<name>A0A1Z3N8Q7_BDEBC</name>
<dbReference type="AlphaFoldDB" id="A0A1Z3N8Q7"/>
<reference evidence="1 2" key="1">
    <citation type="submission" date="2017-04" db="EMBL/GenBank/DDBJ databases">
        <title>Whole genome sequence of Bdellovibrio bacteriovorus strain SSB218315.</title>
        <authorList>
            <person name="Oyedara O."/>
            <person name="Rodriguez-Perez M.A."/>
        </authorList>
    </citation>
    <scope>NUCLEOTIDE SEQUENCE [LARGE SCALE GENOMIC DNA]</scope>
    <source>
        <strain evidence="1 2">SSB218315</strain>
    </source>
</reference>
<protein>
    <submittedName>
        <fullName evidence="1">Uncharacterized protein</fullName>
    </submittedName>
</protein>
<evidence type="ECO:0000313" key="2">
    <source>
        <dbReference type="Proteomes" id="UP000197003"/>
    </source>
</evidence>
<dbReference type="RefSeq" id="WP_088565349.1">
    <property type="nucleotide sequence ID" value="NZ_CP020946.1"/>
</dbReference>
<dbReference type="Proteomes" id="UP000197003">
    <property type="component" value="Chromosome"/>
</dbReference>
<gene>
    <name evidence="1" type="ORF">B9G79_09775</name>
</gene>
<organism evidence="1 2">
    <name type="scientific">Bdellovibrio bacteriovorus</name>
    <dbReference type="NCBI Taxonomy" id="959"/>
    <lineage>
        <taxon>Bacteria</taxon>
        <taxon>Pseudomonadati</taxon>
        <taxon>Bdellovibrionota</taxon>
        <taxon>Bdellovibrionia</taxon>
        <taxon>Bdellovibrionales</taxon>
        <taxon>Pseudobdellovibrionaceae</taxon>
        <taxon>Bdellovibrio</taxon>
    </lineage>
</organism>
<dbReference type="EMBL" id="CP020946">
    <property type="protein sequence ID" value="ASD63839.1"/>
    <property type="molecule type" value="Genomic_DNA"/>
</dbReference>
<evidence type="ECO:0000313" key="1">
    <source>
        <dbReference type="EMBL" id="ASD63839.1"/>
    </source>
</evidence>
<dbReference type="OrthoDB" id="5289399at2"/>